<dbReference type="InterPro" id="IPR051534">
    <property type="entry name" value="CBASS_pafABC_assoc_protein"/>
</dbReference>
<evidence type="ECO:0000259" key="2">
    <source>
        <dbReference type="Pfam" id="PF19187"/>
    </source>
</evidence>
<dbReference type="Pfam" id="PF13280">
    <property type="entry name" value="WYL"/>
    <property type="match status" value="1"/>
</dbReference>
<gene>
    <name evidence="4" type="ORF">BN971_00441</name>
</gene>
<feature type="domain" description="WCX" evidence="3">
    <location>
        <begin position="243"/>
        <end position="314"/>
    </location>
</feature>
<feature type="domain" description="PafC HTH" evidence="2">
    <location>
        <begin position="6"/>
        <end position="119"/>
    </location>
</feature>
<dbReference type="PANTHER" id="PTHR34580">
    <property type="match status" value="1"/>
</dbReference>
<evidence type="ECO:0000259" key="1">
    <source>
        <dbReference type="Pfam" id="PF13280"/>
    </source>
</evidence>
<dbReference type="Proteomes" id="UP000198875">
    <property type="component" value="Unassembled WGS sequence"/>
</dbReference>
<sequence length="328" mass="35138">MTPVSTRLVRLLNMVPYFQANPRITRAEAAAALGVTVQQLEEDLNQLWMCGLPGYYPGDLIDFEFSGDRIQVTFSAGIDRPLKLTSPEATGLLVALRALADIPGVVDPEAARSAIAKIEAAAGAVGREATGAAAATEEPAPAENRVAAAVRTAVRHRQALTIDYYSASRDALASRVVDPIRVLLIGGHSYLEAWSRDAEGVRLFRFDRIVDASELGEPAAPPEPVLAAPPDTSLFDGDPSLPSATLRIAPHASWMLEYYPMRDVREFPDGSCEAVMTYASEDWMTRLVLGFGSGVRVLRPQSLAARVSDAAADAVRAYEASAEDDGQG</sequence>
<name>A0A0U0W2Z3_MYCBE</name>
<dbReference type="RefSeq" id="WP_085180952.1">
    <property type="nucleotide sequence ID" value="NZ_CSTD01000001.1"/>
</dbReference>
<dbReference type="PROSITE" id="PS52050">
    <property type="entry name" value="WYL"/>
    <property type="match status" value="1"/>
</dbReference>
<dbReference type="PANTHER" id="PTHR34580:SF1">
    <property type="entry name" value="PROTEIN PAFC"/>
    <property type="match status" value="1"/>
</dbReference>
<evidence type="ECO:0000313" key="5">
    <source>
        <dbReference type="Proteomes" id="UP000198875"/>
    </source>
</evidence>
<dbReference type="InterPro" id="IPR057727">
    <property type="entry name" value="WCX_dom"/>
</dbReference>
<dbReference type="Pfam" id="PF19187">
    <property type="entry name" value="HTH_PafC"/>
    <property type="match status" value="1"/>
</dbReference>
<dbReference type="InterPro" id="IPR026881">
    <property type="entry name" value="WYL_dom"/>
</dbReference>
<dbReference type="PIRSF" id="PIRSF016838">
    <property type="entry name" value="PafC"/>
    <property type="match status" value="1"/>
</dbReference>
<dbReference type="AlphaFoldDB" id="A0A0U0W2Z3"/>
<dbReference type="InterPro" id="IPR043839">
    <property type="entry name" value="PafC_HTH"/>
</dbReference>
<dbReference type="OrthoDB" id="5174471at2"/>
<dbReference type="EMBL" id="CSTD01000001">
    <property type="protein sequence ID" value="CPR04543.1"/>
    <property type="molecule type" value="Genomic_DNA"/>
</dbReference>
<evidence type="ECO:0000313" key="4">
    <source>
        <dbReference type="EMBL" id="CPR04543.1"/>
    </source>
</evidence>
<proteinExistence type="predicted"/>
<protein>
    <submittedName>
        <fullName evidence="4">Putative transcriptional regulator</fullName>
    </submittedName>
</protein>
<feature type="domain" description="WYL" evidence="1">
    <location>
        <begin position="146"/>
        <end position="212"/>
    </location>
</feature>
<accession>A0A0U0W2Z3</accession>
<dbReference type="InterPro" id="IPR028349">
    <property type="entry name" value="PafC-like"/>
</dbReference>
<organism evidence="4 5">
    <name type="scientific">Mycobacterium bohemicum DSM 44277</name>
    <dbReference type="NCBI Taxonomy" id="1236609"/>
    <lineage>
        <taxon>Bacteria</taxon>
        <taxon>Bacillati</taxon>
        <taxon>Actinomycetota</taxon>
        <taxon>Actinomycetes</taxon>
        <taxon>Mycobacteriales</taxon>
        <taxon>Mycobacteriaceae</taxon>
        <taxon>Mycobacterium</taxon>
    </lineage>
</organism>
<dbReference type="Pfam" id="PF25583">
    <property type="entry name" value="WCX"/>
    <property type="match status" value="1"/>
</dbReference>
<evidence type="ECO:0000259" key="3">
    <source>
        <dbReference type="Pfam" id="PF25583"/>
    </source>
</evidence>
<reference evidence="4 5" key="1">
    <citation type="submission" date="2015-03" db="EMBL/GenBank/DDBJ databases">
        <authorList>
            <person name="Murphy D."/>
        </authorList>
    </citation>
    <scope>NUCLEOTIDE SEQUENCE [LARGE SCALE GENOMIC DNA]</scope>
    <source>
        <strain evidence="4 5">DSM 44277</strain>
    </source>
</reference>